<evidence type="ECO:0000256" key="1">
    <source>
        <dbReference type="SAM" id="MobiDB-lite"/>
    </source>
</evidence>
<feature type="compositionally biased region" description="Basic residues" evidence="1">
    <location>
        <begin position="55"/>
        <end position="68"/>
    </location>
</feature>
<sequence length="161" mass="18633">MRRAEPRVTRFVHNTTTGIIRSTAKYDCTNGSEIAVTCRSGRHCSLEKTGGEVGRKKKKKKEKKKNRKSDRDRTRRWLARYRRHSLAHRKRTSAAPADVAQRRRYWLDLFFSTYEDYDFVAVSPGRGEVARSKRHREEGCRCTKRSTPAAVPCLCVCSARV</sequence>
<accession>A0AAW2H5A8</accession>
<gene>
    <name evidence="2" type="ORF">PUN28_001500</name>
</gene>
<comment type="caution">
    <text evidence="2">The sequence shown here is derived from an EMBL/GenBank/DDBJ whole genome shotgun (WGS) entry which is preliminary data.</text>
</comment>
<reference evidence="2 3" key="1">
    <citation type="submission" date="2023-03" db="EMBL/GenBank/DDBJ databases">
        <title>High recombination rates correlate with genetic variation in Cardiocondyla obscurior ants.</title>
        <authorList>
            <person name="Errbii M."/>
        </authorList>
    </citation>
    <scope>NUCLEOTIDE SEQUENCE [LARGE SCALE GENOMIC DNA]</scope>
    <source>
        <strain evidence="2">Alpha-2009</strain>
        <tissue evidence="2">Whole body</tissue>
    </source>
</reference>
<dbReference type="EMBL" id="JADYXP020000001">
    <property type="protein sequence ID" value="KAL0134768.1"/>
    <property type="molecule type" value="Genomic_DNA"/>
</dbReference>
<proteinExistence type="predicted"/>
<evidence type="ECO:0000313" key="3">
    <source>
        <dbReference type="Proteomes" id="UP001430953"/>
    </source>
</evidence>
<keyword evidence="3" id="KW-1185">Reference proteome</keyword>
<organism evidence="2 3">
    <name type="scientific">Cardiocondyla obscurior</name>
    <dbReference type="NCBI Taxonomy" id="286306"/>
    <lineage>
        <taxon>Eukaryota</taxon>
        <taxon>Metazoa</taxon>
        <taxon>Ecdysozoa</taxon>
        <taxon>Arthropoda</taxon>
        <taxon>Hexapoda</taxon>
        <taxon>Insecta</taxon>
        <taxon>Pterygota</taxon>
        <taxon>Neoptera</taxon>
        <taxon>Endopterygota</taxon>
        <taxon>Hymenoptera</taxon>
        <taxon>Apocrita</taxon>
        <taxon>Aculeata</taxon>
        <taxon>Formicoidea</taxon>
        <taxon>Formicidae</taxon>
        <taxon>Myrmicinae</taxon>
        <taxon>Cardiocondyla</taxon>
    </lineage>
</organism>
<dbReference type="Proteomes" id="UP001430953">
    <property type="component" value="Unassembled WGS sequence"/>
</dbReference>
<name>A0AAW2H5A8_9HYME</name>
<protein>
    <submittedName>
        <fullName evidence="2">Uncharacterized protein</fullName>
    </submittedName>
</protein>
<dbReference type="AlphaFoldDB" id="A0AAW2H5A8"/>
<feature type="region of interest" description="Disordered" evidence="1">
    <location>
        <begin position="47"/>
        <end position="76"/>
    </location>
</feature>
<evidence type="ECO:0000313" key="2">
    <source>
        <dbReference type="EMBL" id="KAL0134768.1"/>
    </source>
</evidence>